<dbReference type="Proteomes" id="UP000465091">
    <property type="component" value="Segment"/>
</dbReference>
<dbReference type="EMBL" id="MN813682">
    <property type="protein sequence ID" value="QHB37080.1"/>
    <property type="molecule type" value="Genomic_DNA"/>
</dbReference>
<proteinExistence type="predicted"/>
<reference evidence="2 3" key="1">
    <citation type="submission" date="2019-12" db="EMBL/GenBank/DDBJ databases">
        <authorList>
            <person name="Kistler A.K."/>
            <person name="Garlena R.A."/>
            <person name="Russell D.A."/>
            <person name="Pope W.H."/>
            <person name="Jacobs-Sera D."/>
            <person name="Hatfull G.F."/>
        </authorList>
    </citation>
    <scope>NUCLEOTIDE SEQUENCE [LARGE SCALE GENOMIC DNA]</scope>
</reference>
<name>A0A6B9L6P2_9CAUD</name>
<feature type="region of interest" description="Disordered" evidence="1">
    <location>
        <begin position="88"/>
        <end position="112"/>
    </location>
</feature>
<dbReference type="GeneID" id="80004656"/>
<dbReference type="RefSeq" id="YP_010750997.1">
    <property type="nucleotide sequence ID" value="NC_073364.1"/>
</dbReference>
<gene>
    <name evidence="2" type="primary">87</name>
    <name evidence="2" type="ORF">SEA_MATZAH_87</name>
</gene>
<accession>A0A6B9L6P2</accession>
<evidence type="ECO:0000313" key="3">
    <source>
        <dbReference type="Proteomes" id="UP000465091"/>
    </source>
</evidence>
<protein>
    <submittedName>
        <fullName evidence="2">Uncharacterized protein</fullName>
    </submittedName>
</protein>
<evidence type="ECO:0000256" key="1">
    <source>
        <dbReference type="SAM" id="MobiDB-lite"/>
    </source>
</evidence>
<keyword evidence="3" id="KW-1185">Reference proteome</keyword>
<evidence type="ECO:0000313" key="2">
    <source>
        <dbReference type="EMBL" id="QHB37080.1"/>
    </source>
</evidence>
<sequence length="112" mass="12388">MTETRYYSSTASLNELLDSPAIGERSKANIRVELAHRRAACLPIHPPALKALRETLALAQTALGVMELAGHATTIHTERIGQIIEEIDRHRPLGPDGKHDDRHTETCGCEDR</sequence>
<organism evidence="2 3">
    <name type="scientific">Microbacterium phage Matzah</name>
    <dbReference type="NCBI Taxonomy" id="2686228"/>
    <lineage>
        <taxon>Viruses</taxon>
        <taxon>Duplodnaviria</taxon>
        <taxon>Heunggongvirae</taxon>
        <taxon>Uroviricota</taxon>
        <taxon>Caudoviricetes</taxon>
        <taxon>Kutznervirinae</taxon>
        <taxon>Mementomorivirus</taxon>
        <taxon>Mementomorivirus matzah</taxon>
    </lineage>
</organism>
<dbReference type="KEGG" id="vg:80004656"/>